<keyword evidence="2" id="KW-1185">Reference proteome</keyword>
<reference evidence="1" key="1">
    <citation type="submission" date="2016-10" db="EMBL/GenBank/DDBJ databases">
        <authorList>
            <person name="de Groot N.N."/>
        </authorList>
    </citation>
    <scope>NUCLEOTIDE SEQUENCE [LARGE SCALE GENOMIC DNA]</scope>
    <source>
        <strain evidence="1">DSM 21039</strain>
    </source>
</reference>
<evidence type="ECO:0000313" key="1">
    <source>
        <dbReference type="EMBL" id="SEN25414.1"/>
    </source>
</evidence>
<dbReference type="GO" id="GO:0003723">
    <property type="term" value="F:RNA binding"/>
    <property type="evidence" value="ECO:0007669"/>
    <property type="project" value="InterPro"/>
</dbReference>
<gene>
    <name evidence="1" type="ORF">SAMN04488505_10983</name>
</gene>
<dbReference type="Proteomes" id="UP000198984">
    <property type="component" value="Unassembled WGS sequence"/>
</dbReference>
<sequence>MKVHLIKLQTIEKYVKGHANSRSSFELWIVTVKGASWNMPEDILNTFGSADLLGNGSQRVVFNIGGNHHRMICQYVFGASHVHLFVCWIGTHAAYTELCANRKQYIISDY</sequence>
<dbReference type="Pfam" id="PF09907">
    <property type="entry name" value="HigB_toxin"/>
    <property type="match status" value="1"/>
</dbReference>
<protein>
    <submittedName>
        <fullName evidence="1">mRNA interferase HigB</fullName>
    </submittedName>
</protein>
<evidence type="ECO:0000313" key="2">
    <source>
        <dbReference type="Proteomes" id="UP000198984"/>
    </source>
</evidence>
<accession>A0A1H8F200</accession>
<dbReference type="GO" id="GO:0004519">
    <property type="term" value="F:endonuclease activity"/>
    <property type="evidence" value="ECO:0007669"/>
    <property type="project" value="InterPro"/>
</dbReference>
<dbReference type="AlphaFoldDB" id="A0A1H8F200"/>
<dbReference type="OrthoDB" id="9799912at2"/>
<dbReference type="GO" id="GO:0110001">
    <property type="term" value="C:toxin-antitoxin complex"/>
    <property type="evidence" value="ECO:0007669"/>
    <property type="project" value="InterPro"/>
</dbReference>
<name>A0A1H8F200_9BACT</name>
<dbReference type="STRING" id="573321.SAMN04488505_10983"/>
<dbReference type="InterPro" id="IPR018669">
    <property type="entry name" value="Toxin_HigB"/>
</dbReference>
<dbReference type="RefSeq" id="WP_089919165.1">
    <property type="nucleotide sequence ID" value="NZ_FOBB01000009.1"/>
</dbReference>
<organism evidence="1 2">
    <name type="scientific">Chitinophaga rupis</name>
    <dbReference type="NCBI Taxonomy" id="573321"/>
    <lineage>
        <taxon>Bacteria</taxon>
        <taxon>Pseudomonadati</taxon>
        <taxon>Bacteroidota</taxon>
        <taxon>Chitinophagia</taxon>
        <taxon>Chitinophagales</taxon>
        <taxon>Chitinophagaceae</taxon>
        <taxon>Chitinophaga</taxon>
    </lineage>
</organism>
<dbReference type="EMBL" id="FOBB01000009">
    <property type="protein sequence ID" value="SEN25414.1"/>
    <property type="molecule type" value="Genomic_DNA"/>
</dbReference>
<proteinExistence type="predicted"/>